<sequence length="588" mass="64657">MASELPPIAVIADAHFHDIFGDYGNAGVTVSERAMALRPFANTVRSTRVFNESSAALPYALDDIAARGIRHVVLLGDYSDDGQLVTMATLQKLLDDYARRFGMQFYAAPGNHDIFGPGGRHRSKRFLNARGGHDLVTSNPARRAAPDDDAVIISESMYCAGYPVGLRSLGDVGFFRRPDYLHWETPFGINDHPSAREFEICSPDGMTVRRLMDASYLVEPFDGVWMLMIDANVFVPVDGEIGDDEGAFADSTDAGWNAMLVHKRFILDWIRSVTDRGRTLGKTVIAFSHYPVLDPLDGTGDDELAVLGQTSLMGRIPEPEVGDALINAGVRLHFSGHLHVNDTARLRNADGFLFNVSVPSLVAFPGAYKIVHIEPNRLHIETISIDDMALDASITSQYAAEVEREKINPGALLSAVNYGDFLSKHLAHLVGRRFLRREWPEALAEAVKTLGLLDLAALALVERPISACALADIKAAIADRDIRQQLAISATGHGLDFTLLSRIEVMTFLGDWYRVRMGSELGLDAISEPRLAAYKWVSVIYARRIDAMAAGTIQQSFGRLFRMFDRFISGLPSRNSAIDLTTGEIQPI</sequence>
<protein>
    <submittedName>
        <fullName evidence="2">Metallophosphoesterase</fullName>
    </submittedName>
</protein>
<comment type="caution">
    <text evidence="2">The sequence shown here is derived from an EMBL/GenBank/DDBJ whole genome shotgun (WGS) entry which is preliminary data.</text>
</comment>
<dbReference type="InterPro" id="IPR029052">
    <property type="entry name" value="Metallo-depent_PP-like"/>
</dbReference>
<keyword evidence="3" id="KW-1185">Reference proteome</keyword>
<dbReference type="CDD" id="cd00838">
    <property type="entry name" value="MPP_superfamily"/>
    <property type="match status" value="1"/>
</dbReference>
<dbReference type="Gene3D" id="3.60.21.10">
    <property type="match status" value="2"/>
</dbReference>
<dbReference type="Proteomes" id="UP000312784">
    <property type="component" value="Unassembled WGS sequence"/>
</dbReference>
<dbReference type="EMBL" id="VEWL01000011">
    <property type="protein sequence ID" value="TNV12541.1"/>
    <property type="molecule type" value="Genomic_DNA"/>
</dbReference>
<organism evidence="2 3">
    <name type="scientific">Ochrobactrum teleogrylli</name>
    <dbReference type="NCBI Taxonomy" id="2479765"/>
    <lineage>
        <taxon>Bacteria</taxon>
        <taxon>Pseudomonadati</taxon>
        <taxon>Pseudomonadota</taxon>
        <taxon>Alphaproteobacteria</taxon>
        <taxon>Hyphomicrobiales</taxon>
        <taxon>Brucellaceae</taxon>
        <taxon>Brucella/Ochrobactrum group</taxon>
        <taxon>Ochrobactrum</taxon>
    </lineage>
</organism>
<proteinExistence type="predicted"/>
<reference evidence="2 3" key="1">
    <citation type="submission" date="2019-06" db="EMBL/GenBank/DDBJ databases">
        <title>Ochrobactrum cricket sp.nov., isolated from the insect Teleogryllus occipitalis living in deserted cropland.</title>
        <authorList>
            <person name="Hu M."/>
        </authorList>
    </citation>
    <scope>NUCLEOTIDE SEQUENCE [LARGE SCALE GENOMIC DNA]</scope>
    <source>
        <strain evidence="2 3">LCB8</strain>
    </source>
</reference>
<evidence type="ECO:0000313" key="3">
    <source>
        <dbReference type="Proteomes" id="UP000312784"/>
    </source>
</evidence>
<dbReference type="Pfam" id="PF00149">
    <property type="entry name" value="Metallophos"/>
    <property type="match status" value="1"/>
</dbReference>
<evidence type="ECO:0000313" key="2">
    <source>
        <dbReference type="EMBL" id="TNV12541.1"/>
    </source>
</evidence>
<gene>
    <name evidence="2" type="ORF">FIC94_16475</name>
</gene>
<accession>A0ABY2Y110</accession>
<feature type="domain" description="Calcineurin-like phosphoesterase" evidence="1">
    <location>
        <begin position="7"/>
        <end position="126"/>
    </location>
</feature>
<dbReference type="SUPFAM" id="SSF56300">
    <property type="entry name" value="Metallo-dependent phosphatases"/>
    <property type="match status" value="1"/>
</dbReference>
<evidence type="ECO:0000259" key="1">
    <source>
        <dbReference type="Pfam" id="PF00149"/>
    </source>
</evidence>
<name>A0ABY2Y110_9HYPH</name>
<dbReference type="InterPro" id="IPR004843">
    <property type="entry name" value="Calcineurin-like_PHP"/>
</dbReference>